<accession>A0ABT9AU45</accession>
<feature type="transmembrane region" description="Helical" evidence="2">
    <location>
        <begin position="49"/>
        <end position="68"/>
    </location>
</feature>
<evidence type="ECO:0000313" key="3">
    <source>
        <dbReference type="EMBL" id="MDO7858195.1"/>
    </source>
</evidence>
<feature type="compositionally biased region" description="Acidic residues" evidence="1">
    <location>
        <begin position="76"/>
        <end position="86"/>
    </location>
</feature>
<evidence type="ECO:0000256" key="2">
    <source>
        <dbReference type="SAM" id="Phobius"/>
    </source>
</evidence>
<evidence type="ECO:0000256" key="1">
    <source>
        <dbReference type="SAM" id="MobiDB-lite"/>
    </source>
</evidence>
<feature type="transmembrane region" description="Helical" evidence="2">
    <location>
        <begin position="24"/>
        <end position="43"/>
    </location>
</feature>
<reference evidence="3" key="2">
    <citation type="journal article" date="2024" name="Int. J. Antimicrob. Agents">
        <title>Identification of a novel Providencia species showing multi-drug-resistant in three patients with hospital-acquired infection.</title>
        <authorList>
            <person name="Yang W."/>
            <person name="Chen J."/>
            <person name="Yang F."/>
            <person name="Ji P."/>
            <person name="Shen S."/>
            <person name="Yin D."/>
            <person name="Hu F."/>
        </authorList>
    </citation>
    <scope>NUCLEOTIDE SEQUENCE</scope>
    <source>
        <strain evidence="3">CRE-138-0111</strain>
    </source>
</reference>
<comment type="caution">
    <text evidence="3">The sequence shown here is derived from an EMBL/GenBank/DDBJ whole genome shotgun (WGS) entry which is preliminary data.</text>
</comment>
<gene>
    <name evidence="3" type="ORF">Q5E86_17990</name>
</gene>
<dbReference type="Proteomes" id="UP001176478">
    <property type="component" value="Unassembled WGS sequence"/>
</dbReference>
<protein>
    <submittedName>
        <fullName evidence="3">Uncharacterized protein</fullName>
    </submittedName>
</protein>
<name>A0ABT9AU45_9GAMM</name>
<organism evidence="3 4">
    <name type="scientific">Providencia huashanensis</name>
    <dbReference type="NCBI Taxonomy" id="3037798"/>
    <lineage>
        <taxon>Bacteria</taxon>
        <taxon>Pseudomonadati</taxon>
        <taxon>Pseudomonadota</taxon>
        <taxon>Gammaproteobacteria</taxon>
        <taxon>Enterobacterales</taxon>
        <taxon>Morganellaceae</taxon>
        <taxon>Providencia</taxon>
    </lineage>
</organism>
<feature type="region of interest" description="Disordered" evidence="1">
    <location>
        <begin position="76"/>
        <end position="97"/>
    </location>
</feature>
<keyword evidence="2" id="KW-0812">Transmembrane</keyword>
<dbReference type="EMBL" id="JAUQTG010000012">
    <property type="protein sequence ID" value="MDO7858195.1"/>
    <property type="molecule type" value="Genomic_DNA"/>
</dbReference>
<reference evidence="3" key="1">
    <citation type="submission" date="2023-07" db="EMBL/GenBank/DDBJ databases">
        <authorList>
            <person name="Yang W."/>
            <person name="Chen J."/>
            <person name="Ji P."/>
            <person name="Hu F."/>
        </authorList>
    </citation>
    <scope>NUCLEOTIDE SEQUENCE</scope>
    <source>
        <strain evidence="3">CRE-138-0111</strain>
    </source>
</reference>
<evidence type="ECO:0000313" key="4">
    <source>
        <dbReference type="Proteomes" id="UP001176478"/>
    </source>
</evidence>
<proteinExistence type="predicted"/>
<keyword evidence="2" id="KW-1133">Transmembrane helix</keyword>
<keyword evidence="4" id="KW-1185">Reference proteome</keyword>
<sequence length="418" mass="47182">MSSFELQGFVYIGMFLSLFWRPKNASFVVPAGIAFYIFTAGFVQSTIPLIIACGCLTLSAVVLAVQIMSRFSTEDDELDESDDSDDSTTSSAKRPSRTVITEHEGKLVSFGMAHWKNDRSNDMSFYVEIEGQNKVWAIGLKKAVENSGAKIGDTVVFWKDSEVRTSKAQVLDRKGNVTGYRDLETDKRRGLWIMEVVSWYSLISLKQAQIPGLLTILNLLISRWFMIIINASTFENCIRCGSPCQLEGFDASRNTYTLNCNDCGWHCCHHEGADDCPLCISQNDDIALRECGVKNRTEAIKLMAKVKFMLASVACNIGKNRLRKKDRSRLEDAFMIFVHLDGTSYSNSFTYRATLDFIHRRYLQLAAAYHWVSNVLLSFFILTSQETQPMLGFFCLSIDPYAPIAYSVLAITSHNFRQ</sequence>
<keyword evidence="2" id="KW-0472">Membrane</keyword>